<name>A0ACC2CNW6_DIPCM</name>
<sequence>MAVALESAGGGGDIRSRYNSHTSGRRCVGGGGDRRRVVHQVVSHRMHDLLKSGENCFLPSSRSLANWWAKLKMQMSILQLALNESSPGPQLDLELHKLLLNCLALYNNSTSSEICIDEDGPPAISGLCPLSLLKRKNILTSFLFLSNTTRN</sequence>
<keyword evidence="2" id="KW-1185">Reference proteome</keyword>
<comment type="caution">
    <text evidence="1">The sequence shown here is derived from an EMBL/GenBank/DDBJ whole genome shotgun (WGS) entry which is preliminary data.</text>
</comment>
<protein>
    <submittedName>
        <fullName evidence="1">Uncharacterized protein</fullName>
    </submittedName>
</protein>
<evidence type="ECO:0000313" key="2">
    <source>
        <dbReference type="Proteomes" id="UP001162992"/>
    </source>
</evidence>
<accession>A0ACC2CNW6</accession>
<evidence type="ECO:0000313" key="1">
    <source>
        <dbReference type="EMBL" id="KAJ7543679.1"/>
    </source>
</evidence>
<organism evidence="1 2">
    <name type="scientific">Diphasiastrum complanatum</name>
    <name type="common">Issler's clubmoss</name>
    <name type="synonym">Lycopodium complanatum</name>
    <dbReference type="NCBI Taxonomy" id="34168"/>
    <lineage>
        <taxon>Eukaryota</taxon>
        <taxon>Viridiplantae</taxon>
        <taxon>Streptophyta</taxon>
        <taxon>Embryophyta</taxon>
        <taxon>Tracheophyta</taxon>
        <taxon>Lycopodiopsida</taxon>
        <taxon>Lycopodiales</taxon>
        <taxon>Lycopodiaceae</taxon>
        <taxon>Lycopodioideae</taxon>
        <taxon>Diphasiastrum</taxon>
    </lineage>
</organism>
<dbReference type="EMBL" id="CM055100">
    <property type="protein sequence ID" value="KAJ7543679.1"/>
    <property type="molecule type" value="Genomic_DNA"/>
</dbReference>
<reference evidence="2" key="1">
    <citation type="journal article" date="2024" name="Proc. Natl. Acad. Sci. U.S.A.">
        <title>Extraordinary preservation of gene collinearity over three hundred million years revealed in homosporous lycophytes.</title>
        <authorList>
            <person name="Li C."/>
            <person name="Wickell D."/>
            <person name="Kuo L.Y."/>
            <person name="Chen X."/>
            <person name="Nie B."/>
            <person name="Liao X."/>
            <person name="Peng D."/>
            <person name="Ji J."/>
            <person name="Jenkins J."/>
            <person name="Williams M."/>
            <person name="Shu S."/>
            <person name="Plott C."/>
            <person name="Barry K."/>
            <person name="Rajasekar S."/>
            <person name="Grimwood J."/>
            <person name="Han X."/>
            <person name="Sun S."/>
            <person name="Hou Z."/>
            <person name="He W."/>
            <person name="Dai G."/>
            <person name="Sun C."/>
            <person name="Schmutz J."/>
            <person name="Leebens-Mack J.H."/>
            <person name="Li F.W."/>
            <person name="Wang L."/>
        </authorList>
    </citation>
    <scope>NUCLEOTIDE SEQUENCE [LARGE SCALE GENOMIC DNA]</scope>
    <source>
        <strain evidence="2">cv. PW_Plant_1</strain>
    </source>
</reference>
<dbReference type="Proteomes" id="UP001162992">
    <property type="component" value="Chromosome 9"/>
</dbReference>
<proteinExistence type="predicted"/>
<gene>
    <name evidence="1" type="ORF">O6H91_09G048100</name>
</gene>